<evidence type="ECO:0000256" key="1">
    <source>
        <dbReference type="SAM" id="MobiDB-lite"/>
    </source>
</evidence>
<evidence type="ECO:0000256" key="2">
    <source>
        <dbReference type="SAM" id="Phobius"/>
    </source>
</evidence>
<gene>
    <name evidence="3" type="ORF">EX30DRAFT_343026</name>
</gene>
<dbReference type="Proteomes" id="UP000298138">
    <property type="component" value="Unassembled WGS sequence"/>
</dbReference>
<keyword evidence="2" id="KW-0812">Transmembrane</keyword>
<dbReference type="EMBL" id="ML220139">
    <property type="protein sequence ID" value="TGZ78656.1"/>
    <property type="molecule type" value="Genomic_DNA"/>
</dbReference>
<keyword evidence="2" id="KW-0472">Membrane</keyword>
<dbReference type="InParanoid" id="A0A4S2MND7"/>
<sequence length="103" mass="11600">MLTPNTNVSTSSNLRLQTPSSSLHAKEKNRKSIVVYQEKTNTEKKTRHTHGQNQSSSKKSHAKTWDYLSPFAFMMHCQILCSSFFLLFRPSDGLTGRPSPASV</sequence>
<organism evidence="3 4">
    <name type="scientific">Ascodesmis nigricans</name>
    <dbReference type="NCBI Taxonomy" id="341454"/>
    <lineage>
        <taxon>Eukaryota</taxon>
        <taxon>Fungi</taxon>
        <taxon>Dikarya</taxon>
        <taxon>Ascomycota</taxon>
        <taxon>Pezizomycotina</taxon>
        <taxon>Pezizomycetes</taxon>
        <taxon>Pezizales</taxon>
        <taxon>Ascodesmidaceae</taxon>
        <taxon>Ascodesmis</taxon>
    </lineage>
</organism>
<proteinExistence type="predicted"/>
<name>A0A4S2MND7_9PEZI</name>
<feature type="transmembrane region" description="Helical" evidence="2">
    <location>
        <begin position="67"/>
        <end position="88"/>
    </location>
</feature>
<evidence type="ECO:0000313" key="4">
    <source>
        <dbReference type="Proteomes" id="UP000298138"/>
    </source>
</evidence>
<keyword evidence="2" id="KW-1133">Transmembrane helix</keyword>
<evidence type="ECO:0000313" key="3">
    <source>
        <dbReference type="EMBL" id="TGZ78656.1"/>
    </source>
</evidence>
<accession>A0A4S2MND7</accession>
<feature type="compositionally biased region" description="Polar residues" evidence="1">
    <location>
        <begin position="1"/>
        <end position="23"/>
    </location>
</feature>
<reference evidence="3 4" key="1">
    <citation type="submission" date="2019-04" db="EMBL/GenBank/DDBJ databases">
        <title>Comparative genomics and transcriptomics to analyze fruiting body development in filamentous ascomycetes.</title>
        <authorList>
            <consortium name="DOE Joint Genome Institute"/>
            <person name="Lutkenhaus R."/>
            <person name="Traeger S."/>
            <person name="Breuer J."/>
            <person name="Kuo A."/>
            <person name="Lipzen A."/>
            <person name="Pangilinan J."/>
            <person name="Dilworth D."/>
            <person name="Sandor L."/>
            <person name="Poggeler S."/>
            <person name="Barry K."/>
            <person name="Grigoriev I.V."/>
            <person name="Nowrousian M."/>
        </authorList>
    </citation>
    <scope>NUCLEOTIDE SEQUENCE [LARGE SCALE GENOMIC DNA]</scope>
    <source>
        <strain evidence="3 4">CBS 389.68</strain>
    </source>
</reference>
<dbReference type="AlphaFoldDB" id="A0A4S2MND7"/>
<keyword evidence="4" id="KW-1185">Reference proteome</keyword>
<protein>
    <submittedName>
        <fullName evidence="3">Uncharacterized protein</fullName>
    </submittedName>
</protein>
<feature type="region of interest" description="Disordered" evidence="1">
    <location>
        <begin position="1"/>
        <end position="61"/>
    </location>
</feature>